<evidence type="ECO:0000256" key="2">
    <source>
        <dbReference type="ARBA" id="ARBA00022679"/>
    </source>
</evidence>
<evidence type="ECO:0000259" key="5">
    <source>
        <dbReference type="Pfam" id="PF13657"/>
    </source>
</evidence>
<dbReference type="Pfam" id="PF07804">
    <property type="entry name" value="HipA_C"/>
    <property type="match status" value="1"/>
</dbReference>
<keyword evidence="3 6" id="KW-0418">Kinase</keyword>
<dbReference type="Proteomes" id="UP000277294">
    <property type="component" value="Unassembled WGS sequence"/>
</dbReference>
<dbReference type="AlphaFoldDB" id="A0A3P4AWW2"/>
<dbReference type="GO" id="GO:0005829">
    <property type="term" value="C:cytosol"/>
    <property type="evidence" value="ECO:0007669"/>
    <property type="project" value="TreeGrafter"/>
</dbReference>
<dbReference type="GO" id="GO:0004674">
    <property type="term" value="F:protein serine/threonine kinase activity"/>
    <property type="evidence" value="ECO:0007669"/>
    <property type="project" value="UniProtKB-EC"/>
</dbReference>
<keyword evidence="7" id="KW-1185">Reference proteome</keyword>
<dbReference type="InterPro" id="IPR017508">
    <property type="entry name" value="HipA_N1"/>
</dbReference>
<evidence type="ECO:0000259" key="4">
    <source>
        <dbReference type="Pfam" id="PF07804"/>
    </source>
</evidence>
<dbReference type="EMBL" id="UWPJ01000005">
    <property type="protein sequence ID" value="VCU68212.1"/>
    <property type="molecule type" value="Genomic_DNA"/>
</dbReference>
<dbReference type="PANTHER" id="PTHR37419:SF1">
    <property type="entry name" value="SERINE_THREONINE-PROTEIN KINASE TOXIN HIPA"/>
    <property type="match status" value="1"/>
</dbReference>
<feature type="domain" description="HipA N-terminal subdomain 1" evidence="5">
    <location>
        <begin position="10"/>
        <end position="111"/>
    </location>
</feature>
<accession>A0A3P4AWW2</accession>
<dbReference type="CDD" id="cd17808">
    <property type="entry name" value="HipA_Ec_like"/>
    <property type="match status" value="1"/>
</dbReference>
<dbReference type="EC" id="2.7.11.1" evidence="6"/>
<dbReference type="PANTHER" id="PTHR37419">
    <property type="entry name" value="SERINE/THREONINE-PROTEIN KINASE TOXIN HIPA"/>
    <property type="match status" value="1"/>
</dbReference>
<dbReference type="OrthoDB" id="9805913at2"/>
<reference evidence="6 7" key="1">
    <citation type="submission" date="2018-10" db="EMBL/GenBank/DDBJ databases">
        <authorList>
            <person name="Criscuolo A."/>
        </authorList>
    </citation>
    <scope>NUCLEOTIDE SEQUENCE [LARGE SCALE GENOMIC DNA]</scope>
    <source>
        <strain evidence="6">DnA1</strain>
    </source>
</reference>
<keyword evidence="2 6" id="KW-0808">Transferase</keyword>
<proteinExistence type="inferred from homology"/>
<evidence type="ECO:0000256" key="3">
    <source>
        <dbReference type="ARBA" id="ARBA00022777"/>
    </source>
</evidence>
<feature type="domain" description="HipA-like C-terminal" evidence="4">
    <location>
        <begin position="159"/>
        <end position="408"/>
    </location>
</feature>
<gene>
    <name evidence="6" type="primary">hipA_1</name>
    <name evidence="6" type="ORF">PIGHUM_00262</name>
</gene>
<dbReference type="InterPro" id="IPR052028">
    <property type="entry name" value="HipA_Ser/Thr_kinase"/>
</dbReference>
<organism evidence="6 7">
    <name type="scientific">Pigmentiphaga humi</name>
    <dbReference type="NCBI Taxonomy" id="2478468"/>
    <lineage>
        <taxon>Bacteria</taxon>
        <taxon>Pseudomonadati</taxon>
        <taxon>Pseudomonadota</taxon>
        <taxon>Betaproteobacteria</taxon>
        <taxon>Burkholderiales</taxon>
        <taxon>Alcaligenaceae</taxon>
        <taxon>Pigmentiphaga</taxon>
    </lineage>
</organism>
<evidence type="ECO:0000313" key="7">
    <source>
        <dbReference type="Proteomes" id="UP000277294"/>
    </source>
</evidence>
<dbReference type="NCBIfam" id="TIGR03071">
    <property type="entry name" value="couple_hipA"/>
    <property type="match status" value="1"/>
</dbReference>
<dbReference type="RefSeq" id="WP_124077444.1">
    <property type="nucleotide sequence ID" value="NZ_UWPJ01000005.1"/>
</dbReference>
<protein>
    <submittedName>
        <fullName evidence="6">Serine/threonine-protein kinase HipA</fullName>
        <ecNumber evidence="6">2.7.11.1</ecNumber>
    </submittedName>
</protein>
<evidence type="ECO:0000256" key="1">
    <source>
        <dbReference type="ARBA" id="ARBA00010164"/>
    </source>
</evidence>
<name>A0A3P4AWW2_9BURK</name>
<dbReference type="Pfam" id="PF13657">
    <property type="entry name" value="Couple_hipA"/>
    <property type="match status" value="1"/>
</dbReference>
<evidence type="ECO:0000313" key="6">
    <source>
        <dbReference type="EMBL" id="VCU68212.1"/>
    </source>
</evidence>
<comment type="similarity">
    <text evidence="1">Belongs to the HipA Ser/Thr kinase family.</text>
</comment>
<sequence length="445" mass="49180">MGRRAHARALDVWANGIRVGRWRVSARGADEFSYDPAWAASPSGRPLSLSLPIPVDQEALKGDSVRNFFDNLLPDSDRIRQRLQARFRTRGTDAFELLEAIGRDCVGAVQLLPEGALPPDIRRIEAEPLDEAGIERILQGTVAAPEALGQSDGNEDFRISIAGAQEKTALLWHEGRWCHPLGATPTTHIFKLPLGLVGNRQADMRTSVENEWLCIELLRAFGLPVAQCQIARFGSQKVLIVERFDRRLAQDGYWLRLPQEDFCQALGVGPDAKYEADGGPGLTEIAAILAGSETREADLRTLLQAQLLFWLLAATDGHAKNFSIHLLPQGRYRLTPLYDVLSAWPIIGKGASQLDYKKLKLAMALRGKSKHYKLAEIQRRHFDSTARECGYGADMEELLEETLARVEGAIEETGGRLPAEFPEDVFAAIAAGMRTSAEKLRSAAR</sequence>
<dbReference type="InterPro" id="IPR012893">
    <property type="entry name" value="HipA-like_C"/>
</dbReference>